<feature type="compositionally biased region" description="Polar residues" evidence="1">
    <location>
        <begin position="297"/>
        <end position="306"/>
    </location>
</feature>
<dbReference type="InterPro" id="IPR038177">
    <property type="entry name" value="IAT_beta_sf"/>
</dbReference>
<accession>A0A370CIZ5</accession>
<keyword evidence="2" id="KW-0732">Signal</keyword>
<feature type="signal peptide" evidence="2">
    <location>
        <begin position="1"/>
        <end position="29"/>
    </location>
</feature>
<name>A0A370CIZ5_9COXI</name>
<evidence type="ECO:0000259" key="3">
    <source>
        <dbReference type="Pfam" id="PF11924"/>
    </source>
</evidence>
<dbReference type="Gene3D" id="2.40.160.160">
    <property type="entry name" value="Inverse autotransporter, beta-domain"/>
    <property type="match status" value="1"/>
</dbReference>
<gene>
    <name evidence="4" type="ORF">CFE62_001435</name>
</gene>
<evidence type="ECO:0000313" key="4">
    <source>
        <dbReference type="EMBL" id="RDH40822.1"/>
    </source>
</evidence>
<proteinExistence type="predicted"/>
<protein>
    <recommendedName>
        <fullName evidence="3">Inverse autotransporter beta-domain domain-containing protein</fullName>
    </recommendedName>
</protein>
<dbReference type="AlphaFoldDB" id="A0A370CIZ5"/>
<feature type="domain" description="Inverse autotransporter beta-domain" evidence="3">
    <location>
        <begin position="37"/>
        <end position="143"/>
    </location>
</feature>
<dbReference type="InterPro" id="IPR024519">
    <property type="entry name" value="IAT_beta"/>
</dbReference>
<reference evidence="4 5" key="1">
    <citation type="journal article" date="2017" name="Int. J. Syst. Evol. Microbiol.">
        <title>Aquarickettsiella crustaci n. gen. n. sp. (Gammaproteobacteria: Legionellales: Coxiellaceae); a bacterial pathogen of the freshwater crustacean: Gammarus fossarum (Malacostraca: Amphipoda).</title>
        <authorList>
            <person name="Bojko J."/>
            <person name="Dunn A.M."/>
            <person name="Stebbing P.D."/>
            <person name="Van Aerle R."/>
            <person name="Bacela-Spychalska K."/>
            <person name="Bean T.P."/>
            <person name="Stentiford G.D."/>
        </authorList>
    </citation>
    <scope>NUCLEOTIDE SEQUENCE [LARGE SCALE GENOMIC DNA]</scope>
    <source>
        <strain evidence="4">RA15029</strain>
    </source>
</reference>
<feature type="region of interest" description="Disordered" evidence="1">
    <location>
        <begin position="297"/>
        <end position="318"/>
    </location>
</feature>
<dbReference type="Proteomes" id="UP000226429">
    <property type="component" value="Unassembled WGS sequence"/>
</dbReference>
<evidence type="ECO:0000313" key="5">
    <source>
        <dbReference type="Proteomes" id="UP000226429"/>
    </source>
</evidence>
<organism evidence="4 5">
    <name type="scientific">Candidatus Aquirickettsiella gammari</name>
    <dbReference type="NCBI Taxonomy" id="2016198"/>
    <lineage>
        <taxon>Bacteria</taxon>
        <taxon>Pseudomonadati</taxon>
        <taxon>Pseudomonadota</taxon>
        <taxon>Gammaproteobacteria</taxon>
        <taxon>Legionellales</taxon>
        <taxon>Coxiellaceae</taxon>
        <taxon>Candidatus Aquirickettsiella</taxon>
    </lineage>
</organism>
<sequence>MPREKQVFKLKLLSLALLSCCAWSASALAGDYLPPRLSVDANAGGSATVGQADLLLSLKGDERRNLYLDPQAAYGTDEQWYADLGLGYRWIQNDAAILGGYVFASRSQVANQSGFWIANPGVEALGSRWDARINGYIPVGGRSDDLGIVQFNQSSRFVFSGHTERRVTTYLTGDETQQIGDGVDAKVGYQVFRNVPLKAYLGAYFFNISNADNVRGGAAGVEYWFDQHVKAFVNYTYDNLQYNTVVGGLAVSFGGVDEARADPSLSERLTDPVERYLANLGHGSGIPSDTELTNLRTGRRSALNNRGTGSGGEESESELLDSDVAYFSQTGTPNNGGVGLSLANCTFENPCGPTDFSQTGVNTLNSLLPNTLMFFNGGTYNALDATGSNPITLNSGQGVNARTADYSQAATGSGRSVFNGAFILNTNNTLANIILLPTAATASGTGVTDNNGTNGFIRGSQIGNVNNLYNVGVVISTNQLTITNSVIFGNNRGIRADSGSVLFIQGSQINTISPSGGTTGISASNSNIILNDTQINVTAPGSASGNVIGINALSGSTVTINGSNTAITSSLTGTRGSSIALTTDESSEQEMQGGILSVSGAGTTTVPTQGSVVLNSVTCITNGITGAC</sequence>
<dbReference type="Pfam" id="PF11924">
    <property type="entry name" value="IAT_beta"/>
    <property type="match status" value="1"/>
</dbReference>
<feature type="chain" id="PRO_5016893618" description="Inverse autotransporter beta-domain domain-containing protein" evidence="2">
    <location>
        <begin position="30"/>
        <end position="628"/>
    </location>
</feature>
<evidence type="ECO:0000256" key="1">
    <source>
        <dbReference type="SAM" id="MobiDB-lite"/>
    </source>
</evidence>
<keyword evidence="5" id="KW-1185">Reference proteome</keyword>
<comment type="caution">
    <text evidence="4">The sequence shown here is derived from an EMBL/GenBank/DDBJ whole genome shotgun (WGS) entry which is preliminary data.</text>
</comment>
<dbReference type="EMBL" id="NMOS02000003">
    <property type="protein sequence ID" value="RDH40822.1"/>
    <property type="molecule type" value="Genomic_DNA"/>
</dbReference>
<reference evidence="4 5" key="2">
    <citation type="journal article" date="2018" name="J. Invertebr. Pathol.">
        <title>'Candidatus Aquirickettsiella gammari' (Gammaproteobacteria: Legionellales: Coxiellaceae): A bacterial pathogen of the freshwater crustacean Gammarus fossarum (Malacostraca: Amphipoda).</title>
        <authorList>
            <person name="Bojko J."/>
            <person name="Dunn A.M."/>
            <person name="Stebbing P.D."/>
            <person name="van Aerle R."/>
            <person name="Bacela-Spychalska K."/>
            <person name="Bean T.P."/>
            <person name="Urrutia A."/>
            <person name="Stentiford G.D."/>
        </authorList>
    </citation>
    <scope>NUCLEOTIDE SEQUENCE [LARGE SCALE GENOMIC DNA]</scope>
    <source>
        <strain evidence="4">RA15029</strain>
    </source>
</reference>
<evidence type="ECO:0000256" key="2">
    <source>
        <dbReference type="SAM" id="SignalP"/>
    </source>
</evidence>